<feature type="region of interest" description="Disordered" evidence="1">
    <location>
        <begin position="1"/>
        <end position="33"/>
    </location>
</feature>
<dbReference type="GO" id="GO:0003677">
    <property type="term" value="F:DNA binding"/>
    <property type="evidence" value="ECO:0007669"/>
    <property type="project" value="InterPro"/>
</dbReference>
<dbReference type="AlphaFoldDB" id="A0A229SQ49"/>
<dbReference type="EMBL" id="NMUL01000051">
    <property type="protein sequence ID" value="OXM60952.1"/>
    <property type="molecule type" value="Genomic_DNA"/>
</dbReference>
<dbReference type="SUPFAM" id="SSF46689">
    <property type="entry name" value="Homeodomain-like"/>
    <property type="match status" value="1"/>
</dbReference>
<keyword evidence="3" id="KW-1185">Reference proteome</keyword>
<dbReference type="InterPro" id="IPR009057">
    <property type="entry name" value="Homeodomain-like_sf"/>
</dbReference>
<evidence type="ECO:0008006" key="4">
    <source>
        <dbReference type="Google" id="ProtNLM"/>
    </source>
</evidence>
<dbReference type="GO" id="GO:0006313">
    <property type="term" value="P:DNA transposition"/>
    <property type="evidence" value="ECO:0007669"/>
    <property type="project" value="InterPro"/>
</dbReference>
<evidence type="ECO:0000256" key="1">
    <source>
        <dbReference type="SAM" id="MobiDB-lite"/>
    </source>
</evidence>
<accession>A0A229SQ49</accession>
<dbReference type="InterPro" id="IPR002514">
    <property type="entry name" value="Transposase_8"/>
</dbReference>
<name>A0A229SQ49_9PSEU</name>
<proteinExistence type="predicted"/>
<dbReference type="Gene3D" id="1.10.10.10">
    <property type="entry name" value="Winged helix-like DNA-binding domain superfamily/Winged helix DNA-binding domain"/>
    <property type="match status" value="1"/>
</dbReference>
<dbReference type="InterPro" id="IPR036388">
    <property type="entry name" value="WH-like_DNA-bd_sf"/>
</dbReference>
<gene>
    <name evidence="2" type="ORF">CF165_39835</name>
</gene>
<evidence type="ECO:0000313" key="2">
    <source>
        <dbReference type="EMBL" id="OXM60952.1"/>
    </source>
</evidence>
<evidence type="ECO:0000313" key="3">
    <source>
        <dbReference type="Proteomes" id="UP000215199"/>
    </source>
</evidence>
<sequence>MAPRARPPTAHSDGRVSLQTFGRPDEAQHRTSTSPWRLRHSALSFPRLSRHLGIAPVPRTSVCGVSWRCPQTTDPGWWSRWCFVWKAVDHAEGYPAEFRDRAVALVRAGKSVRETAHELDISESCLHSWLKQDRVDHGERPGLSSTEHADLVAAKRGSGSWKPSWRSCVRRRRSTRS</sequence>
<dbReference type="Proteomes" id="UP000215199">
    <property type="component" value="Unassembled WGS sequence"/>
</dbReference>
<dbReference type="Pfam" id="PF01527">
    <property type="entry name" value="HTH_Tnp_1"/>
    <property type="match status" value="1"/>
</dbReference>
<comment type="caution">
    <text evidence="2">The sequence shown here is derived from an EMBL/GenBank/DDBJ whole genome shotgun (WGS) entry which is preliminary data.</text>
</comment>
<organism evidence="2 3">
    <name type="scientific">Amycolatopsis vastitatis</name>
    <dbReference type="NCBI Taxonomy" id="1905142"/>
    <lineage>
        <taxon>Bacteria</taxon>
        <taxon>Bacillati</taxon>
        <taxon>Actinomycetota</taxon>
        <taxon>Actinomycetes</taxon>
        <taxon>Pseudonocardiales</taxon>
        <taxon>Pseudonocardiaceae</taxon>
        <taxon>Amycolatopsis</taxon>
    </lineage>
</organism>
<reference evidence="3" key="1">
    <citation type="submission" date="2017-07" db="EMBL/GenBank/DDBJ databases">
        <title>Comparative genome mining reveals phylogenetic distribution patterns of secondary metabolites in Amycolatopsis.</title>
        <authorList>
            <person name="Adamek M."/>
            <person name="Alanjary M."/>
            <person name="Sales-Ortells H."/>
            <person name="Goodfellow M."/>
            <person name="Bull A.T."/>
            <person name="Kalinowski J."/>
            <person name="Ziemert N."/>
        </authorList>
    </citation>
    <scope>NUCLEOTIDE SEQUENCE [LARGE SCALE GENOMIC DNA]</scope>
    <source>
        <strain evidence="3">H5</strain>
    </source>
</reference>
<protein>
    <recommendedName>
        <fullName evidence="4">Transposase</fullName>
    </recommendedName>
</protein>
<dbReference type="GO" id="GO:0004803">
    <property type="term" value="F:transposase activity"/>
    <property type="evidence" value="ECO:0007669"/>
    <property type="project" value="InterPro"/>
</dbReference>